<evidence type="ECO:0000313" key="6">
    <source>
        <dbReference type="EMBL" id="KAA0055302.1"/>
    </source>
</evidence>
<name>A0A5A7UHJ6_CUCMM</name>
<dbReference type="GO" id="GO:0005840">
    <property type="term" value="C:ribosome"/>
    <property type="evidence" value="ECO:0007669"/>
    <property type="project" value="UniProtKB-KW"/>
</dbReference>
<feature type="compositionally biased region" description="Basic and acidic residues" evidence="5">
    <location>
        <begin position="187"/>
        <end position="200"/>
    </location>
</feature>
<evidence type="ECO:0000256" key="5">
    <source>
        <dbReference type="SAM" id="MobiDB-lite"/>
    </source>
</evidence>
<feature type="region of interest" description="Disordered" evidence="5">
    <location>
        <begin position="181"/>
        <end position="217"/>
    </location>
</feature>
<evidence type="ECO:0000313" key="7">
    <source>
        <dbReference type="Proteomes" id="UP000321393"/>
    </source>
</evidence>
<reference evidence="6 7" key="1">
    <citation type="submission" date="2019-08" db="EMBL/GenBank/DDBJ databases">
        <title>Draft genome sequences of two oriental melons (Cucumis melo L. var makuwa).</title>
        <authorList>
            <person name="Kwon S.-Y."/>
        </authorList>
    </citation>
    <scope>NUCLEOTIDE SEQUENCE [LARGE SCALE GENOMIC DNA]</scope>
    <source>
        <strain evidence="7">cv. SW 3</strain>
        <tissue evidence="6">Leaf</tissue>
    </source>
</reference>
<dbReference type="Pfam" id="PF01165">
    <property type="entry name" value="Ribosomal_S21"/>
    <property type="match status" value="1"/>
</dbReference>
<dbReference type="EMBL" id="SSTE01008544">
    <property type="protein sequence ID" value="KAA0055302.1"/>
    <property type="molecule type" value="Genomic_DNA"/>
</dbReference>
<gene>
    <name evidence="6" type="ORF">E6C27_scaffold80G001450</name>
</gene>
<dbReference type="PANTHER" id="PTHR21109">
    <property type="entry name" value="MITOCHONDRIAL 28S RIBOSOMAL PROTEIN S21"/>
    <property type="match status" value="1"/>
</dbReference>
<dbReference type="InterPro" id="IPR001911">
    <property type="entry name" value="Ribosomal_bS21"/>
</dbReference>
<evidence type="ECO:0000256" key="2">
    <source>
        <dbReference type="ARBA" id="ARBA00022980"/>
    </source>
</evidence>
<dbReference type="HAMAP" id="MF_00358">
    <property type="entry name" value="Ribosomal_bS21"/>
    <property type="match status" value="1"/>
</dbReference>
<evidence type="ECO:0000256" key="4">
    <source>
        <dbReference type="SAM" id="Coils"/>
    </source>
</evidence>
<comment type="similarity">
    <text evidence="1">Belongs to the bacterial ribosomal protein bS21 family.</text>
</comment>
<feature type="coiled-coil region" evidence="4">
    <location>
        <begin position="111"/>
        <end position="138"/>
    </location>
</feature>
<dbReference type="PRINTS" id="PR00976">
    <property type="entry name" value="RIBOSOMALS21"/>
</dbReference>
<dbReference type="NCBIfam" id="TIGR00030">
    <property type="entry name" value="S21p"/>
    <property type="match status" value="1"/>
</dbReference>
<dbReference type="PANTHER" id="PTHR21109:SF0">
    <property type="entry name" value="SMALL RIBOSOMAL SUBUNIT PROTEIN BS21M"/>
    <property type="match status" value="1"/>
</dbReference>
<dbReference type="Proteomes" id="UP000321393">
    <property type="component" value="Unassembled WGS sequence"/>
</dbReference>
<dbReference type="AlphaFoldDB" id="A0A5A7UHJ6"/>
<keyword evidence="4" id="KW-0175">Coiled coil</keyword>
<protein>
    <submittedName>
        <fullName evidence="6">Ribosomal_S21 domain-containing protein</fullName>
    </submittedName>
</protein>
<keyword evidence="2" id="KW-0689">Ribosomal protein</keyword>
<dbReference type="GO" id="GO:0006412">
    <property type="term" value="P:translation"/>
    <property type="evidence" value="ECO:0007669"/>
    <property type="project" value="InterPro"/>
</dbReference>
<evidence type="ECO:0000256" key="1">
    <source>
        <dbReference type="ARBA" id="ARBA00006640"/>
    </source>
</evidence>
<dbReference type="GO" id="GO:0003735">
    <property type="term" value="F:structural constituent of ribosome"/>
    <property type="evidence" value="ECO:0007669"/>
    <property type="project" value="InterPro"/>
</dbReference>
<dbReference type="Gene3D" id="1.20.5.1150">
    <property type="entry name" value="Ribosomal protein S8"/>
    <property type="match status" value="1"/>
</dbReference>
<sequence length="217" mass="24851">MAAAATSSITNFFSFLSISKSSQIHHNSVSINFQSLPKSKQTRLFASRGNVASSSQEPKGVSSRILNYNVLITVGENESEDQVVNRFRTQVLRAGILQECKRRRFFENSQAKRKRKAREAAKRNRKRLADLISKEKSDEFFMAEFGFYLLLLRVVLLAANIPNCCDLIESVLTLLGRFRRPQSTTEKQPDKKTPESKNKDEEDDNWDFYQVDLPYSS</sequence>
<evidence type="ECO:0000256" key="3">
    <source>
        <dbReference type="ARBA" id="ARBA00023274"/>
    </source>
</evidence>
<organism evidence="6 7">
    <name type="scientific">Cucumis melo var. makuwa</name>
    <name type="common">Oriental melon</name>
    <dbReference type="NCBI Taxonomy" id="1194695"/>
    <lineage>
        <taxon>Eukaryota</taxon>
        <taxon>Viridiplantae</taxon>
        <taxon>Streptophyta</taxon>
        <taxon>Embryophyta</taxon>
        <taxon>Tracheophyta</taxon>
        <taxon>Spermatophyta</taxon>
        <taxon>Magnoliopsida</taxon>
        <taxon>eudicotyledons</taxon>
        <taxon>Gunneridae</taxon>
        <taxon>Pentapetalae</taxon>
        <taxon>rosids</taxon>
        <taxon>fabids</taxon>
        <taxon>Cucurbitales</taxon>
        <taxon>Cucurbitaceae</taxon>
        <taxon>Benincaseae</taxon>
        <taxon>Cucumis</taxon>
    </lineage>
</organism>
<comment type="caution">
    <text evidence="6">The sequence shown here is derived from an EMBL/GenBank/DDBJ whole genome shotgun (WGS) entry which is preliminary data.</text>
</comment>
<dbReference type="OrthoDB" id="785538at2759"/>
<proteinExistence type="inferred from homology"/>
<keyword evidence="3" id="KW-0687">Ribonucleoprotein</keyword>
<dbReference type="InterPro" id="IPR038380">
    <property type="entry name" value="Ribosomal_bS21_sf"/>
</dbReference>
<accession>A0A5A7UHJ6</accession>
<dbReference type="GO" id="GO:1990904">
    <property type="term" value="C:ribonucleoprotein complex"/>
    <property type="evidence" value="ECO:0007669"/>
    <property type="project" value="UniProtKB-KW"/>
</dbReference>